<dbReference type="EMBL" id="AVOT02005817">
    <property type="protein sequence ID" value="MBW0480042.1"/>
    <property type="molecule type" value="Genomic_DNA"/>
</dbReference>
<accession>A0A9Q3GUQ7</accession>
<dbReference type="AlphaFoldDB" id="A0A9Q3GUQ7"/>
<keyword evidence="2" id="KW-1185">Reference proteome</keyword>
<gene>
    <name evidence="1" type="ORF">O181_019757</name>
</gene>
<evidence type="ECO:0000313" key="1">
    <source>
        <dbReference type="EMBL" id="MBW0480042.1"/>
    </source>
</evidence>
<organism evidence="1 2">
    <name type="scientific">Austropuccinia psidii MF-1</name>
    <dbReference type="NCBI Taxonomy" id="1389203"/>
    <lineage>
        <taxon>Eukaryota</taxon>
        <taxon>Fungi</taxon>
        <taxon>Dikarya</taxon>
        <taxon>Basidiomycota</taxon>
        <taxon>Pucciniomycotina</taxon>
        <taxon>Pucciniomycetes</taxon>
        <taxon>Pucciniales</taxon>
        <taxon>Sphaerophragmiaceae</taxon>
        <taxon>Austropuccinia</taxon>
    </lineage>
</organism>
<evidence type="ECO:0000313" key="2">
    <source>
        <dbReference type="Proteomes" id="UP000765509"/>
    </source>
</evidence>
<reference evidence="1" key="1">
    <citation type="submission" date="2021-03" db="EMBL/GenBank/DDBJ databases">
        <title>Draft genome sequence of rust myrtle Austropuccinia psidii MF-1, a brazilian biotype.</title>
        <authorList>
            <person name="Quecine M.C."/>
            <person name="Pachon D.M.R."/>
            <person name="Bonatelli M.L."/>
            <person name="Correr F.H."/>
            <person name="Franceschini L.M."/>
            <person name="Leite T.F."/>
            <person name="Margarido G.R.A."/>
            <person name="Almeida C.A."/>
            <person name="Ferrarezi J.A."/>
            <person name="Labate C.A."/>
        </authorList>
    </citation>
    <scope>NUCLEOTIDE SEQUENCE</scope>
    <source>
        <strain evidence="1">MF-1</strain>
    </source>
</reference>
<protein>
    <submittedName>
        <fullName evidence="1">Uncharacterized protein</fullName>
    </submittedName>
</protein>
<name>A0A9Q3GUQ7_9BASI</name>
<comment type="caution">
    <text evidence="1">The sequence shown here is derived from an EMBL/GenBank/DDBJ whole genome shotgun (WGS) entry which is preliminary data.</text>
</comment>
<dbReference type="Proteomes" id="UP000765509">
    <property type="component" value="Unassembled WGS sequence"/>
</dbReference>
<sequence>MTLRFCSPSPPSPLLSLPHPRLIFSTYNPHTPTVPSRYASDTALNPPYTSSLRLCSALLTFLQYWPNPQCRLPSLGSCSALNMRLQWCPHLYHHHFLCFRTHG</sequence>
<proteinExistence type="predicted"/>